<evidence type="ECO:0000313" key="3">
    <source>
        <dbReference type="Proteomes" id="UP000095439"/>
    </source>
</evidence>
<sequence>MQILFDNWTGRYDDECLMPGDIVEAAMVYNFRENAGNQTDTMIQMGEVADIVGNLPIYDTIYKENRYSPWKYAGQCYPGELQNRNPALMPMCYICSRYRADTREELEENIKVAKWAASKVVSEGKIPIAPHLYFPRFMDDSIAGERYFGMEAGKRLMMQCKEFLVVTVDNVISEGMNEEIDYMTNKLMMQGKSINFTRLGLEQVILSRLER</sequence>
<gene>
    <name evidence="2" type="ORF">ERS852423_00356</name>
</gene>
<organism evidence="2 3">
    <name type="scientific">Dorea longicatena</name>
    <dbReference type="NCBI Taxonomy" id="88431"/>
    <lineage>
        <taxon>Bacteria</taxon>
        <taxon>Bacillati</taxon>
        <taxon>Bacillota</taxon>
        <taxon>Clostridia</taxon>
        <taxon>Lachnospirales</taxon>
        <taxon>Lachnospiraceae</taxon>
        <taxon>Dorea</taxon>
    </lineage>
</organism>
<dbReference type="Proteomes" id="UP000095439">
    <property type="component" value="Unassembled WGS sequence"/>
</dbReference>
<evidence type="ECO:0000259" key="1">
    <source>
        <dbReference type="Pfam" id="PF24963"/>
    </source>
</evidence>
<dbReference type="InterPro" id="IPR056670">
    <property type="entry name" value="DUF7768"/>
</dbReference>
<protein>
    <recommendedName>
        <fullName evidence="1">DUF7768 domain-containing protein</fullName>
    </recommendedName>
</protein>
<dbReference type="Pfam" id="PF24963">
    <property type="entry name" value="DUF7768"/>
    <property type="match status" value="1"/>
</dbReference>
<proteinExistence type="predicted"/>
<dbReference type="Gene3D" id="3.40.50.10400">
    <property type="entry name" value="Hypothetical protein PA1492"/>
    <property type="match status" value="1"/>
</dbReference>
<reference evidence="2 3" key="1">
    <citation type="submission" date="2015-09" db="EMBL/GenBank/DDBJ databases">
        <authorList>
            <consortium name="Pathogen Informatics"/>
        </authorList>
    </citation>
    <scope>NUCLEOTIDE SEQUENCE [LARGE SCALE GENOMIC DNA]</scope>
    <source>
        <strain evidence="2 3">2789STDY5608866</strain>
    </source>
</reference>
<dbReference type="EMBL" id="CYYY01000001">
    <property type="protein sequence ID" value="CUN40745.1"/>
    <property type="molecule type" value="Genomic_DNA"/>
</dbReference>
<dbReference type="AlphaFoldDB" id="A0A173WQW9"/>
<accession>A0A173WQW9</accession>
<feature type="domain" description="DUF7768" evidence="1">
    <location>
        <begin position="91"/>
        <end position="186"/>
    </location>
</feature>
<evidence type="ECO:0000313" key="2">
    <source>
        <dbReference type="EMBL" id="CUN40745.1"/>
    </source>
</evidence>
<dbReference type="RefSeq" id="WP_055180272.1">
    <property type="nucleotide sequence ID" value="NZ_CABIWY010000001.1"/>
</dbReference>
<name>A0A173WQW9_9FIRM</name>